<feature type="signal peptide" evidence="1">
    <location>
        <begin position="1"/>
        <end position="20"/>
    </location>
</feature>
<dbReference type="AlphaFoldDB" id="A0A166GYA5"/>
<name>A0A166GYA5_9AGAM</name>
<evidence type="ECO:0000256" key="1">
    <source>
        <dbReference type="SAM" id="SignalP"/>
    </source>
</evidence>
<evidence type="ECO:0000313" key="2">
    <source>
        <dbReference type="EMBL" id="KZP18287.1"/>
    </source>
</evidence>
<reference evidence="2" key="1">
    <citation type="journal article" date="2016" name="Mol. Biol. Evol.">
        <title>Comparative Genomics of Early-Diverging Mushroom-Forming Fungi Provides Insights into the Origins of Lignocellulose Decay Capabilities.</title>
        <authorList>
            <person name="Nagy L.G."/>
            <person name="Riley R."/>
            <person name="Tritt A."/>
            <person name="Adam C."/>
            <person name="Daum C."/>
            <person name="Floudas D."/>
            <person name="Sun H."/>
            <person name="Yadav J.S."/>
            <person name="Pangilinan J."/>
            <person name="Larsson K.H."/>
            <person name="Matsuura K."/>
            <person name="Barry K."/>
            <person name="Labutti K."/>
            <person name="Kuo R."/>
            <person name="Ohm R.A."/>
            <person name="Bhattacharya S.S."/>
            <person name="Shirouzu T."/>
            <person name="Yoshinaga Y."/>
            <person name="Martin F.M."/>
            <person name="Grigoriev I.V."/>
            <person name="Hibbett D.S."/>
        </authorList>
    </citation>
    <scope>NUCLEOTIDE SEQUENCE [LARGE SCALE GENOMIC DNA]</scope>
    <source>
        <strain evidence="2">CBS 109695</strain>
    </source>
</reference>
<protein>
    <recommendedName>
        <fullName evidence="3">Osmotin thaumatin-like protein</fullName>
    </recommendedName>
</protein>
<dbReference type="EMBL" id="KV417574">
    <property type="protein sequence ID" value="KZP18287.1"/>
    <property type="molecule type" value="Genomic_DNA"/>
</dbReference>
<dbReference type="OrthoDB" id="3342934at2759"/>
<keyword evidence="1" id="KW-0732">Signal</keyword>
<feature type="chain" id="PRO_5007874171" description="Osmotin thaumatin-like protein" evidence="1">
    <location>
        <begin position="21"/>
        <end position="157"/>
    </location>
</feature>
<gene>
    <name evidence="2" type="ORF">FIBSPDRAFT_933555</name>
</gene>
<organism evidence="2">
    <name type="scientific">Athelia psychrophila</name>
    <dbReference type="NCBI Taxonomy" id="1759441"/>
    <lineage>
        <taxon>Eukaryota</taxon>
        <taxon>Fungi</taxon>
        <taxon>Dikarya</taxon>
        <taxon>Basidiomycota</taxon>
        <taxon>Agaricomycotina</taxon>
        <taxon>Agaricomycetes</taxon>
        <taxon>Agaricomycetidae</taxon>
        <taxon>Atheliales</taxon>
        <taxon>Atheliaceae</taxon>
        <taxon>Athelia</taxon>
    </lineage>
</organism>
<accession>A0A166GYA5</accession>
<sequence>MMFAYSLVTFAALFAGSALAESHQVTFVNNCGSGTPQFLYAGGGDQGAGTIQGELNGGIAWLSGADNCQDSGKNCGVVEFSLQNTGYSQADISLEVGTNGEWGNHLWTYPLSFNFINGCSNGLDCPASGCSTASYTPTQVPLEQCAADNAGINIQFC</sequence>
<evidence type="ECO:0008006" key="3">
    <source>
        <dbReference type="Google" id="ProtNLM"/>
    </source>
</evidence>
<dbReference type="STRING" id="436010.A0A166GYA5"/>
<proteinExistence type="predicted"/>